<gene>
    <name evidence="4" type="primary">comE</name>
    <name evidence="4" type="ORF">COMA1_11714</name>
</gene>
<organism evidence="4 5">
    <name type="scientific">Candidatus Nitrospira nitrosa</name>
    <dbReference type="NCBI Taxonomy" id="1742972"/>
    <lineage>
        <taxon>Bacteria</taxon>
        <taxon>Pseudomonadati</taxon>
        <taxon>Nitrospirota</taxon>
        <taxon>Nitrospiria</taxon>
        <taxon>Nitrospirales</taxon>
        <taxon>Nitrospiraceae</taxon>
        <taxon>Nitrospira</taxon>
    </lineage>
</organism>
<dbReference type="Gene3D" id="3.40.50.970">
    <property type="match status" value="1"/>
</dbReference>
<keyword evidence="4" id="KW-0670">Pyruvate</keyword>
<reference evidence="4 5" key="1">
    <citation type="submission" date="2015-10" db="EMBL/GenBank/DDBJ databases">
        <authorList>
            <person name="Gilbert D.G."/>
        </authorList>
    </citation>
    <scope>NUCLEOTIDE SEQUENCE [LARGE SCALE GENOMIC DNA]</scope>
    <source>
        <strain evidence="4">COMA1</strain>
    </source>
</reference>
<protein>
    <submittedName>
        <fullName evidence="4">Sulfopyruvate decarboxylase subunit beta</fullName>
        <ecNumber evidence="4">4.1.1.-</ecNumber>
    </submittedName>
</protein>
<dbReference type="EMBL" id="CZQA01000001">
    <property type="protein sequence ID" value="CUS34448.1"/>
    <property type="molecule type" value="Genomic_DNA"/>
</dbReference>
<dbReference type="SUPFAM" id="SSF52518">
    <property type="entry name" value="Thiamin diphosphate-binding fold (THDP-binding)"/>
    <property type="match status" value="1"/>
</dbReference>
<proteinExistence type="predicted"/>
<dbReference type="Proteomes" id="UP000199032">
    <property type="component" value="Unassembled WGS sequence"/>
</dbReference>
<accession>A0A0S4LCW3</accession>
<dbReference type="OrthoDB" id="4494979at2"/>
<dbReference type="InterPro" id="IPR051818">
    <property type="entry name" value="TPP_dependent_decarboxylase"/>
</dbReference>
<dbReference type="PANTHER" id="PTHR42818:SF1">
    <property type="entry name" value="SULFOPYRUVATE DECARBOXYLASE"/>
    <property type="match status" value="1"/>
</dbReference>
<sequence length="193" mass="21068">MRPEEGTLISRAQAIATLLELLTDQPVVICNGFPSREAHKIADRPTHFYMIGSMGNAAAIALGVALAKPNKQVVTFDGDGNVLMGMGTLATVGALRPRNFIHVVFDNEVYGTTGNQPTISNVVPLDKVAKSAGYVNVERVLDRDDLIYEFKDMLKKDGPSLLLIKVNEFVEDAGRVVHDPFVITQRFMKAIEG</sequence>
<name>A0A0S4LCW3_9BACT</name>
<dbReference type="EC" id="4.1.1.-" evidence="4"/>
<dbReference type="GO" id="GO:0044281">
    <property type="term" value="P:small molecule metabolic process"/>
    <property type="evidence" value="ECO:0007669"/>
    <property type="project" value="UniProtKB-ARBA"/>
</dbReference>
<evidence type="ECO:0000313" key="4">
    <source>
        <dbReference type="EMBL" id="CUS34448.1"/>
    </source>
</evidence>
<feature type="domain" description="Thiamine pyrophosphate enzyme TPP-binding" evidence="3">
    <location>
        <begin position="43"/>
        <end position="162"/>
    </location>
</feature>
<evidence type="ECO:0000256" key="2">
    <source>
        <dbReference type="ARBA" id="ARBA00023239"/>
    </source>
</evidence>
<keyword evidence="1" id="KW-0210">Decarboxylase</keyword>
<dbReference type="GO" id="GO:0030976">
    <property type="term" value="F:thiamine pyrophosphate binding"/>
    <property type="evidence" value="ECO:0007669"/>
    <property type="project" value="InterPro"/>
</dbReference>
<dbReference type="InterPro" id="IPR011766">
    <property type="entry name" value="TPP_enzyme_TPP-bd"/>
</dbReference>
<dbReference type="Pfam" id="PF02775">
    <property type="entry name" value="TPP_enzyme_C"/>
    <property type="match status" value="1"/>
</dbReference>
<dbReference type="PANTHER" id="PTHR42818">
    <property type="entry name" value="SULFOPYRUVATE DECARBOXYLASE SUBUNIT ALPHA"/>
    <property type="match status" value="1"/>
</dbReference>
<dbReference type="AlphaFoldDB" id="A0A0S4LCW3"/>
<evidence type="ECO:0000256" key="1">
    <source>
        <dbReference type="ARBA" id="ARBA00022793"/>
    </source>
</evidence>
<keyword evidence="5" id="KW-1185">Reference proteome</keyword>
<dbReference type="InterPro" id="IPR029061">
    <property type="entry name" value="THDP-binding"/>
</dbReference>
<dbReference type="RefSeq" id="WP_090746414.1">
    <property type="nucleotide sequence ID" value="NZ_CZQA01000001.1"/>
</dbReference>
<keyword evidence="2 4" id="KW-0456">Lyase</keyword>
<dbReference type="STRING" id="1742972.COMA1_11714"/>
<evidence type="ECO:0000259" key="3">
    <source>
        <dbReference type="Pfam" id="PF02775"/>
    </source>
</evidence>
<dbReference type="GO" id="GO:0016831">
    <property type="term" value="F:carboxy-lyase activity"/>
    <property type="evidence" value="ECO:0007669"/>
    <property type="project" value="UniProtKB-KW"/>
</dbReference>
<evidence type="ECO:0000313" key="5">
    <source>
        <dbReference type="Proteomes" id="UP000199032"/>
    </source>
</evidence>